<name>A0ABR2S4Y1_9ROSI</name>
<gene>
    <name evidence="5" type="ORF">V6N11_054497</name>
</gene>
<dbReference type="PROSITE" id="PS50896">
    <property type="entry name" value="LISH"/>
    <property type="match status" value="1"/>
</dbReference>
<feature type="domain" description="CTLH" evidence="4">
    <location>
        <begin position="34"/>
        <end position="92"/>
    </location>
</feature>
<dbReference type="InterPro" id="IPR036322">
    <property type="entry name" value="WD40_repeat_dom_sf"/>
</dbReference>
<protein>
    <recommendedName>
        <fullName evidence="4">CTLH domain-containing protein</fullName>
    </recommendedName>
</protein>
<proteinExistence type="predicted"/>
<dbReference type="InterPro" id="IPR006595">
    <property type="entry name" value="CTLH_C"/>
</dbReference>
<dbReference type="PANTHER" id="PTHR44083:SF24">
    <property type="entry name" value="TOPLESS-RELATED PROTEIN 2"/>
    <property type="match status" value="1"/>
</dbReference>
<feature type="compositionally biased region" description="Polar residues" evidence="3">
    <location>
        <begin position="255"/>
        <end position="272"/>
    </location>
</feature>
<dbReference type="InterPro" id="IPR015943">
    <property type="entry name" value="WD40/YVTN_repeat-like_dom_sf"/>
</dbReference>
<comment type="caution">
    <text evidence="5">The sequence shown here is derived from an EMBL/GenBank/DDBJ whole genome shotgun (WGS) entry which is preliminary data.</text>
</comment>
<dbReference type="InterPro" id="IPR048419">
    <property type="entry name" value="Topless_Znf"/>
</dbReference>
<organism evidence="5 6">
    <name type="scientific">Hibiscus sabdariffa</name>
    <name type="common">roselle</name>
    <dbReference type="NCBI Taxonomy" id="183260"/>
    <lineage>
        <taxon>Eukaryota</taxon>
        <taxon>Viridiplantae</taxon>
        <taxon>Streptophyta</taxon>
        <taxon>Embryophyta</taxon>
        <taxon>Tracheophyta</taxon>
        <taxon>Spermatophyta</taxon>
        <taxon>Magnoliopsida</taxon>
        <taxon>eudicotyledons</taxon>
        <taxon>Gunneridae</taxon>
        <taxon>Pentapetalae</taxon>
        <taxon>rosids</taxon>
        <taxon>malvids</taxon>
        <taxon>Malvales</taxon>
        <taxon>Malvaceae</taxon>
        <taxon>Malvoideae</taxon>
        <taxon>Hibiscus</taxon>
    </lineage>
</organism>
<dbReference type="Pfam" id="PF17814">
    <property type="entry name" value="LisH_TPL"/>
    <property type="match status" value="1"/>
</dbReference>
<dbReference type="EMBL" id="JBBPBN010000017">
    <property type="protein sequence ID" value="KAK9019999.1"/>
    <property type="molecule type" value="Genomic_DNA"/>
</dbReference>
<keyword evidence="2" id="KW-0677">Repeat</keyword>
<dbReference type="Proteomes" id="UP001396334">
    <property type="component" value="Unassembled WGS sequence"/>
</dbReference>
<accession>A0ABR2S4Y1</accession>
<dbReference type="Gene3D" id="2.130.10.10">
    <property type="entry name" value="YVTN repeat-like/Quinoprotein amine dehydrogenase"/>
    <property type="match status" value="1"/>
</dbReference>
<dbReference type="InterPro" id="IPR006594">
    <property type="entry name" value="LisH"/>
</dbReference>
<dbReference type="Pfam" id="PF21889">
    <property type="entry name" value="TPR1-like_2nd"/>
    <property type="match status" value="1"/>
</dbReference>
<reference evidence="5 6" key="1">
    <citation type="journal article" date="2024" name="G3 (Bethesda)">
        <title>Genome assembly of Hibiscus sabdariffa L. provides insights into metabolisms of medicinal natural products.</title>
        <authorList>
            <person name="Kim T."/>
        </authorList>
    </citation>
    <scope>NUCLEOTIDE SEQUENCE [LARGE SCALE GENOMIC DNA]</scope>
    <source>
        <strain evidence="5">TK-2024</strain>
        <tissue evidence="5">Old leaves</tissue>
    </source>
</reference>
<dbReference type="SUPFAM" id="SSF50978">
    <property type="entry name" value="WD40 repeat-like"/>
    <property type="match status" value="1"/>
</dbReference>
<feature type="region of interest" description="Disordered" evidence="3">
    <location>
        <begin position="248"/>
        <end position="318"/>
    </location>
</feature>
<keyword evidence="1" id="KW-0853">WD repeat</keyword>
<dbReference type="PROSITE" id="PS50897">
    <property type="entry name" value="CTLH"/>
    <property type="match status" value="1"/>
</dbReference>
<dbReference type="SMART" id="SM00667">
    <property type="entry name" value="LisH"/>
    <property type="match status" value="1"/>
</dbReference>
<evidence type="ECO:0000313" key="5">
    <source>
        <dbReference type="EMBL" id="KAK9019999.1"/>
    </source>
</evidence>
<dbReference type="InterPro" id="IPR054080">
    <property type="entry name" value="TPR1-like_2nd"/>
</dbReference>
<dbReference type="PANTHER" id="PTHR44083">
    <property type="entry name" value="TOPLESS-RELATED PROTEIN 1-RELATED"/>
    <property type="match status" value="1"/>
</dbReference>
<evidence type="ECO:0000259" key="4">
    <source>
        <dbReference type="PROSITE" id="PS50897"/>
    </source>
</evidence>
<dbReference type="InterPro" id="IPR027728">
    <property type="entry name" value="Topless_fam"/>
</dbReference>
<dbReference type="SMART" id="SM00668">
    <property type="entry name" value="CTLH"/>
    <property type="match status" value="1"/>
</dbReference>
<keyword evidence="6" id="KW-1185">Reference proteome</keyword>
<evidence type="ECO:0000256" key="1">
    <source>
        <dbReference type="ARBA" id="ARBA00022574"/>
    </source>
</evidence>
<dbReference type="InterPro" id="IPR054532">
    <property type="entry name" value="TPL_SMU1_LisH-like"/>
</dbReference>
<evidence type="ECO:0000313" key="6">
    <source>
        <dbReference type="Proteomes" id="UP001396334"/>
    </source>
</evidence>
<evidence type="ECO:0000256" key="3">
    <source>
        <dbReference type="SAM" id="MobiDB-lite"/>
    </source>
</evidence>
<sequence>MSTLNRELVFLILQFLEEHKFKDTIHTLERESGYFFNMKYFEEKVLAGEWDEVEKYLSEFIKADDNVYSNKIFFEIRKQKYLEALDRNDKAKAVEILVKDLKVFSTSHEELYKEITQLLTLENFRENKKLAKHGDTISARRTLLVELKKLLEGNPLSCKKLVFPNFEATRLRTLLNQSLNWQHMLCENPRPNPEIKSFFTDHSCSPPNEARASTSCFPSNPTTSTGWMVNASPFSPVQSSVIAASASPVPVPENQGLQHPRTLSNTHGMTENESTDHEQLMKRKRPRSKQSVDKVTYPAAPAPAPAPAHQASWSLDDLPESAPTTLNGVEPMSRGIEKPRNLEDASDKTKPWELIEIVDPTQCQTVTIPENSDTASKVTRLLYTNSGVAVLAIWSNGIQKVWKWGRSEQNPSGKLFFWSTGNWEKINSVGLEMPAGKAPQGATRVQFHSDQVRLLVCHETVLAVYDVSKMECIRLWIPQEVLSSPVSSAAYSCNSQLVYATFTDGNIGVFDADSLKLRCRIAPSAYITPALSNSNSRTIHPLVVTTHPQEANQLAVGLTDGSIKVIEPSEMEKKWGLPVPVDIGTAATSTANASKQLQR</sequence>
<evidence type="ECO:0000256" key="2">
    <source>
        <dbReference type="ARBA" id="ARBA00022737"/>
    </source>
</evidence>
<dbReference type="Pfam" id="PF21359">
    <property type="entry name" value="zf_topless"/>
    <property type="match status" value="1"/>
</dbReference>